<dbReference type="Proteomes" id="UP000242457">
    <property type="component" value="Unassembled WGS sequence"/>
</dbReference>
<gene>
    <name evidence="5" type="ORF">APICC_09834</name>
</gene>
<protein>
    <submittedName>
        <fullName evidence="5">Ankyrin repeat domain-containing protein</fullName>
    </submittedName>
</protein>
<feature type="region of interest" description="Disordered" evidence="3">
    <location>
        <begin position="85"/>
        <end position="132"/>
    </location>
</feature>
<dbReference type="Pfam" id="PF25877">
    <property type="entry name" value="WHD_SOWAH"/>
    <property type="match status" value="1"/>
</dbReference>
<evidence type="ECO:0000259" key="4">
    <source>
        <dbReference type="Pfam" id="PF25877"/>
    </source>
</evidence>
<dbReference type="InterPro" id="IPR058889">
    <property type="entry name" value="WHD_SOWAHA-C"/>
</dbReference>
<feature type="region of interest" description="Disordered" evidence="3">
    <location>
        <begin position="146"/>
        <end position="205"/>
    </location>
</feature>
<keyword evidence="6" id="KW-1185">Reference proteome</keyword>
<dbReference type="PANTHER" id="PTHR14491:SF7">
    <property type="entry name" value="SOSONDOWAH, ISOFORM G"/>
    <property type="match status" value="1"/>
</dbReference>
<feature type="compositionally biased region" description="Basic and acidic residues" evidence="3">
    <location>
        <begin position="166"/>
        <end position="194"/>
    </location>
</feature>
<organism evidence="5 6">
    <name type="scientific">Apis cerana cerana</name>
    <name type="common">Oriental honeybee</name>
    <dbReference type="NCBI Taxonomy" id="94128"/>
    <lineage>
        <taxon>Eukaryota</taxon>
        <taxon>Metazoa</taxon>
        <taxon>Ecdysozoa</taxon>
        <taxon>Arthropoda</taxon>
        <taxon>Hexapoda</taxon>
        <taxon>Insecta</taxon>
        <taxon>Pterygota</taxon>
        <taxon>Neoptera</taxon>
        <taxon>Endopterygota</taxon>
        <taxon>Hymenoptera</taxon>
        <taxon>Apocrita</taxon>
        <taxon>Aculeata</taxon>
        <taxon>Apoidea</taxon>
        <taxon>Anthophila</taxon>
        <taxon>Apidae</taxon>
        <taxon>Apis</taxon>
    </lineage>
</organism>
<evidence type="ECO:0000256" key="1">
    <source>
        <dbReference type="ARBA" id="ARBA00022737"/>
    </source>
</evidence>
<feature type="compositionally biased region" description="Pro residues" evidence="3">
    <location>
        <begin position="104"/>
        <end position="119"/>
    </location>
</feature>
<reference evidence="5 6" key="1">
    <citation type="submission" date="2014-07" db="EMBL/GenBank/DDBJ databases">
        <title>Genomic and transcriptomic analysis on Apis cerana provide comprehensive insights into honey bee biology.</title>
        <authorList>
            <person name="Diao Q."/>
            <person name="Sun L."/>
            <person name="Zheng H."/>
            <person name="Zheng H."/>
            <person name="Xu S."/>
            <person name="Wang S."/>
            <person name="Zeng Z."/>
            <person name="Hu F."/>
            <person name="Su S."/>
            <person name="Wu J."/>
        </authorList>
    </citation>
    <scope>NUCLEOTIDE SEQUENCE [LARGE SCALE GENOMIC DNA]</scope>
    <source>
        <tissue evidence="5">Pupae without intestine</tissue>
    </source>
</reference>
<evidence type="ECO:0000256" key="2">
    <source>
        <dbReference type="ARBA" id="ARBA00023043"/>
    </source>
</evidence>
<dbReference type="EMBL" id="KZ288255">
    <property type="protein sequence ID" value="PBC30641.1"/>
    <property type="molecule type" value="Genomic_DNA"/>
</dbReference>
<dbReference type="AlphaFoldDB" id="A0A2A3EI02"/>
<dbReference type="OrthoDB" id="60433at2759"/>
<evidence type="ECO:0000313" key="6">
    <source>
        <dbReference type="Proteomes" id="UP000242457"/>
    </source>
</evidence>
<feature type="compositionally biased region" description="Polar residues" evidence="3">
    <location>
        <begin position="85"/>
        <end position="98"/>
    </location>
</feature>
<evidence type="ECO:0000256" key="3">
    <source>
        <dbReference type="SAM" id="MobiDB-lite"/>
    </source>
</evidence>
<sequence>MATPSELSLEEIRQYLLENGGTARNHDVVKHFKKFLTDPETRVEARNQFKEYVNTLATIKNEEGEKYLVLKKKYRQLPIDLGISDQITSPVNTPDISTPLSPLRVPPPYRPPPPAPLSPPSNNTNREESCSNFDREEAAINVRKNGVESVETGFSTPSPPVPPRRKSQDKVKMENKENVDRNRGGSEAVIKEDEAVATNPGSTEQLSFRERMQRFNRMASETDLQGRPNGTITPTKKRSDKVIDNLL</sequence>
<dbReference type="STRING" id="94128.A0A2A3EI02"/>
<keyword evidence="1" id="KW-0677">Repeat</keyword>
<evidence type="ECO:0000313" key="5">
    <source>
        <dbReference type="EMBL" id="PBC30641.1"/>
    </source>
</evidence>
<name>A0A2A3EI02_APICC</name>
<proteinExistence type="predicted"/>
<feature type="domain" description="SOWAHA-C winged helix-turn-helix" evidence="4">
    <location>
        <begin position="6"/>
        <end position="77"/>
    </location>
</feature>
<feature type="region of interest" description="Disordered" evidence="3">
    <location>
        <begin position="219"/>
        <end position="247"/>
    </location>
</feature>
<dbReference type="PANTHER" id="PTHR14491">
    <property type="entry name" value="SOSONDOWAH, ISOFORM G"/>
    <property type="match status" value="1"/>
</dbReference>
<accession>A0A2A3EI02</accession>
<keyword evidence="2" id="KW-0040">ANK repeat</keyword>